<evidence type="ECO:0000313" key="13">
    <source>
        <dbReference type="Proteomes" id="UP001046870"/>
    </source>
</evidence>
<accession>A0A9D3PNH3</accession>
<evidence type="ECO:0000256" key="7">
    <source>
        <dbReference type="ARBA" id="ARBA00023180"/>
    </source>
</evidence>
<feature type="chain" id="PRO_5039217404" description="Ig-like domain-containing protein" evidence="10">
    <location>
        <begin position="22"/>
        <end position="244"/>
    </location>
</feature>
<evidence type="ECO:0000259" key="11">
    <source>
        <dbReference type="PROSITE" id="PS50835"/>
    </source>
</evidence>
<keyword evidence="4 9" id="KW-1133">Transmembrane helix</keyword>
<comment type="subcellular location">
    <subcellularLocation>
        <location evidence="1">Membrane</location>
        <topology evidence="1">Single-pass membrane protein</topology>
    </subcellularLocation>
</comment>
<feature type="domain" description="Ig-like" evidence="11">
    <location>
        <begin position="70"/>
        <end position="155"/>
    </location>
</feature>
<organism evidence="12 13">
    <name type="scientific">Megalops atlanticus</name>
    <name type="common">Tarpon</name>
    <name type="synonym">Clupea gigantea</name>
    <dbReference type="NCBI Taxonomy" id="7932"/>
    <lineage>
        <taxon>Eukaryota</taxon>
        <taxon>Metazoa</taxon>
        <taxon>Chordata</taxon>
        <taxon>Craniata</taxon>
        <taxon>Vertebrata</taxon>
        <taxon>Euteleostomi</taxon>
        <taxon>Actinopterygii</taxon>
        <taxon>Neopterygii</taxon>
        <taxon>Teleostei</taxon>
        <taxon>Elopiformes</taxon>
        <taxon>Megalopidae</taxon>
        <taxon>Megalops</taxon>
    </lineage>
</organism>
<keyword evidence="6" id="KW-1015">Disulfide bond</keyword>
<feature type="transmembrane region" description="Helical" evidence="9">
    <location>
        <begin position="165"/>
        <end position="188"/>
    </location>
</feature>
<comment type="similarity">
    <text evidence="2">Belongs to the CD200R family.</text>
</comment>
<evidence type="ECO:0000256" key="2">
    <source>
        <dbReference type="ARBA" id="ARBA00008215"/>
    </source>
</evidence>
<feature type="signal peptide" evidence="10">
    <location>
        <begin position="1"/>
        <end position="21"/>
    </location>
</feature>
<evidence type="ECO:0000256" key="1">
    <source>
        <dbReference type="ARBA" id="ARBA00004167"/>
    </source>
</evidence>
<keyword evidence="10" id="KW-0732">Signal</keyword>
<dbReference type="AlphaFoldDB" id="A0A9D3PNH3"/>
<keyword evidence="8" id="KW-0393">Immunoglobulin domain</keyword>
<dbReference type="InterPro" id="IPR036179">
    <property type="entry name" value="Ig-like_dom_sf"/>
</dbReference>
<dbReference type="GO" id="GO:0009986">
    <property type="term" value="C:cell surface"/>
    <property type="evidence" value="ECO:0007669"/>
    <property type="project" value="UniProtKB-ARBA"/>
</dbReference>
<keyword evidence="5 9" id="KW-0472">Membrane</keyword>
<evidence type="ECO:0000256" key="8">
    <source>
        <dbReference type="ARBA" id="ARBA00023319"/>
    </source>
</evidence>
<evidence type="ECO:0000256" key="6">
    <source>
        <dbReference type="ARBA" id="ARBA00023157"/>
    </source>
</evidence>
<dbReference type="PANTHER" id="PTHR21462">
    <property type="entry name" value="CELL SURFACE GLYCOPROTEIN OX2 RECEPTOR PRECURSOR"/>
    <property type="match status" value="1"/>
</dbReference>
<proteinExistence type="inferred from homology"/>
<keyword evidence="13" id="KW-1185">Reference proteome</keyword>
<evidence type="ECO:0000256" key="3">
    <source>
        <dbReference type="ARBA" id="ARBA00022692"/>
    </source>
</evidence>
<gene>
    <name evidence="12" type="ORF">MATL_G00175950</name>
</gene>
<evidence type="ECO:0000256" key="5">
    <source>
        <dbReference type="ARBA" id="ARBA00023136"/>
    </source>
</evidence>
<dbReference type="PANTHER" id="PTHR21462:SF2">
    <property type="entry name" value="CELL SURFACE GLYCOPROTEIN CD200 RECEPTOR 2"/>
    <property type="match status" value="1"/>
</dbReference>
<dbReference type="PROSITE" id="PS50835">
    <property type="entry name" value="IG_LIKE"/>
    <property type="match status" value="1"/>
</dbReference>
<dbReference type="Proteomes" id="UP001046870">
    <property type="component" value="Chromosome 15"/>
</dbReference>
<evidence type="ECO:0000256" key="10">
    <source>
        <dbReference type="SAM" id="SignalP"/>
    </source>
</evidence>
<dbReference type="EMBL" id="JAFDVH010000015">
    <property type="protein sequence ID" value="KAG7463378.1"/>
    <property type="molecule type" value="Genomic_DNA"/>
</dbReference>
<name>A0A9D3PNH3_MEGAT</name>
<dbReference type="GO" id="GO:0038023">
    <property type="term" value="F:signaling receptor activity"/>
    <property type="evidence" value="ECO:0007669"/>
    <property type="project" value="InterPro"/>
</dbReference>
<keyword evidence="7" id="KW-0325">Glycoprotein</keyword>
<dbReference type="Pfam" id="PF22705">
    <property type="entry name" value="C2-set_3"/>
    <property type="match status" value="1"/>
</dbReference>
<keyword evidence="3 9" id="KW-0812">Transmembrane</keyword>
<dbReference type="InterPro" id="IPR007110">
    <property type="entry name" value="Ig-like_dom"/>
</dbReference>
<dbReference type="GO" id="GO:0150077">
    <property type="term" value="P:regulation of neuroinflammatory response"/>
    <property type="evidence" value="ECO:0007669"/>
    <property type="project" value="InterPro"/>
</dbReference>
<dbReference type="SUPFAM" id="SSF48726">
    <property type="entry name" value="Immunoglobulin"/>
    <property type="match status" value="1"/>
</dbReference>
<evidence type="ECO:0000256" key="4">
    <source>
        <dbReference type="ARBA" id="ARBA00022989"/>
    </source>
</evidence>
<dbReference type="InterPro" id="IPR053896">
    <property type="entry name" value="BTN3A2-like_Ig-C"/>
</dbReference>
<evidence type="ECO:0000313" key="12">
    <source>
        <dbReference type="EMBL" id="KAG7463378.1"/>
    </source>
</evidence>
<evidence type="ECO:0000256" key="9">
    <source>
        <dbReference type="SAM" id="Phobius"/>
    </source>
</evidence>
<dbReference type="Gene3D" id="2.60.40.10">
    <property type="entry name" value="Immunoglobulins"/>
    <property type="match status" value="1"/>
</dbReference>
<reference evidence="12" key="1">
    <citation type="submission" date="2021-01" db="EMBL/GenBank/DDBJ databases">
        <authorList>
            <person name="Zahm M."/>
            <person name="Roques C."/>
            <person name="Cabau C."/>
            <person name="Klopp C."/>
            <person name="Donnadieu C."/>
            <person name="Jouanno E."/>
            <person name="Lampietro C."/>
            <person name="Louis A."/>
            <person name="Herpin A."/>
            <person name="Echchiki A."/>
            <person name="Berthelot C."/>
            <person name="Parey E."/>
            <person name="Roest-Crollius H."/>
            <person name="Braasch I."/>
            <person name="Postlethwait J."/>
            <person name="Bobe J."/>
            <person name="Montfort J."/>
            <person name="Bouchez O."/>
            <person name="Begum T."/>
            <person name="Mejri S."/>
            <person name="Adams A."/>
            <person name="Chen W.-J."/>
            <person name="Guiguen Y."/>
        </authorList>
    </citation>
    <scope>NUCLEOTIDE SEQUENCE</scope>
    <source>
        <strain evidence="12">YG-15Mar2019-1</strain>
        <tissue evidence="12">Brain</tissue>
    </source>
</reference>
<dbReference type="GO" id="GO:0016020">
    <property type="term" value="C:membrane"/>
    <property type="evidence" value="ECO:0007669"/>
    <property type="project" value="UniProtKB-SubCell"/>
</dbReference>
<dbReference type="OrthoDB" id="8915654at2759"/>
<comment type="caution">
    <text evidence="12">The sequence shown here is derived from an EMBL/GenBank/DDBJ whole genome shotgun (WGS) entry which is preliminary data.</text>
</comment>
<sequence length="244" mass="26714">MANLWILTTVSLLALSVTCKATNGNSSTSVAHSSQTTTKPLFTEYRSEYHGLGKSIDLTLQINVSAFVPPQISTRLDIRDGKREAVCSAAGGKPAASVSWRNTWNSNMTQSSRQNSDGSFTVEIRFILPDPVDTDNLSCIVTHPSWGEEHTMGIHLTSDQREPRLFQWIIVALGSISFAVAVLAGLYITRKHLGKLRNCCKSKISASPPPKTPQPQDVEEVEPYASYVQRVNSIYNSSAELCNA</sequence>
<protein>
    <recommendedName>
        <fullName evidence="11">Ig-like domain-containing protein</fullName>
    </recommendedName>
</protein>
<dbReference type="InterPro" id="IPR013783">
    <property type="entry name" value="Ig-like_fold"/>
</dbReference>
<dbReference type="InterPro" id="IPR040012">
    <property type="entry name" value="CD200R"/>
</dbReference>